<dbReference type="EMBL" id="AAYG02000032">
    <property type="protein sequence ID" value="EDN76028.1"/>
    <property type="molecule type" value="Genomic_DNA"/>
</dbReference>
<dbReference type="Proteomes" id="UP000004410">
    <property type="component" value="Unassembled WGS sequence"/>
</dbReference>
<reference evidence="1 2" key="2">
    <citation type="submission" date="2007-06" db="EMBL/GenBank/DDBJ databases">
        <title>Draft genome sequence of Ruminococcus gnavus (ATCC 29149).</title>
        <authorList>
            <person name="Sudarsanam P."/>
            <person name="Ley R."/>
            <person name="Guruge J."/>
            <person name="Turnbaugh P.J."/>
            <person name="Mahowald M."/>
            <person name="Liep D."/>
            <person name="Gordon J."/>
        </authorList>
    </citation>
    <scope>NUCLEOTIDE SEQUENCE [LARGE SCALE GENOMIC DNA]</scope>
    <source>
        <strain evidence="1 2">ATCC 29149</strain>
    </source>
</reference>
<dbReference type="PaxDb" id="411470-RUMGNA_03651"/>
<gene>
    <name evidence="1" type="ORF">RUMGNA_03651</name>
</gene>
<comment type="caution">
    <text evidence="1">The sequence shown here is derived from an EMBL/GenBank/DDBJ whole genome shotgun (WGS) entry which is preliminary data.</text>
</comment>
<evidence type="ECO:0000313" key="1">
    <source>
        <dbReference type="EMBL" id="EDN76028.1"/>
    </source>
</evidence>
<evidence type="ECO:0000313" key="2">
    <source>
        <dbReference type="Proteomes" id="UP000004410"/>
    </source>
</evidence>
<protein>
    <submittedName>
        <fullName evidence="1">Uncharacterized protein</fullName>
    </submittedName>
</protein>
<proteinExistence type="predicted"/>
<organism evidence="1 2">
    <name type="scientific">Mediterraneibacter gnavus (strain ATCC 29149 / DSM 114966 / JCM 6515 / VPI C7-9)</name>
    <name type="common">Ruminococcus gnavus</name>
    <dbReference type="NCBI Taxonomy" id="411470"/>
    <lineage>
        <taxon>Bacteria</taxon>
        <taxon>Bacillati</taxon>
        <taxon>Bacillota</taxon>
        <taxon>Clostridia</taxon>
        <taxon>Lachnospirales</taxon>
        <taxon>Lachnospiraceae</taxon>
        <taxon>Mediterraneibacter</taxon>
    </lineage>
</organism>
<dbReference type="AlphaFoldDB" id="A7B7T5"/>
<accession>A7B7T5</accession>
<reference evidence="1 2" key="1">
    <citation type="submission" date="2007-04" db="EMBL/GenBank/DDBJ databases">
        <authorList>
            <person name="Fulton L."/>
            <person name="Clifton S."/>
            <person name="Fulton B."/>
            <person name="Xu J."/>
            <person name="Minx P."/>
            <person name="Pepin K.H."/>
            <person name="Johnson M."/>
            <person name="Thiruvilangam P."/>
            <person name="Bhonagiri V."/>
            <person name="Nash W.E."/>
            <person name="Mardis E.R."/>
            <person name="Wilson R.K."/>
        </authorList>
    </citation>
    <scope>NUCLEOTIDE SEQUENCE [LARGE SCALE GENOMIC DNA]</scope>
    <source>
        <strain evidence="1 2">ATCC 29149</strain>
    </source>
</reference>
<name>A7B7T5_MEDG7</name>
<sequence>MQWKKQAAAMQRSSAAIQAAKTHWKISWKLPVQQCKNDQLQKSKIEEKYRKMYKKESIRYEICMVYSLLI</sequence>